<dbReference type="SUPFAM" id="SSF75420">
    <property type="entry name" value="YhbC-like, N-terminal domain"/>
    <property type="match status" value="1"/>
</dbReference>
<keyword evidence="7" id="KW-1185">Reference proteome</keyword>
<reference evidence="6 7" key="1">
    <citation type="submission" date="2016-10" db="EMBL/GenBank/DDBJ databases">
        <authorList>
            <person name="Varghese N."/>
            <person name="Submissions S."/>
        </authorList>
    </citation>
    <scope>NUCLEOTIDE SEQUENCE [LARGE SCALE GENOMIC DNA]</scope>
    <source>
        <strain evidence="6 7">YR512</strain>
    </source>
</reference>
<comment type="subcellular location">
    <subcellularLocation>
        <location evidence="3">Cytoplasm</location>
    </subcellularLocation>
</comment>
<comment type="similarity">
    <text evidence="3">Belongs to the RimP family.</text>
</comment>
<gene>
    <name evidence="3" type="primary">rimP</name>
    <name evidence="6" type="ORF">SAMN05518863_10588</name>
</gene>
<dbReference type="InterPro" id="IPR036847">
    <property type="entry name" value="RimP_C_sf"/>
</dbReference>
<protein>
    <recommendedName>
        <fullName evidence="3">Ribosome maturation factor RimP</fullName>
    </recommendedName>
</protein>
<dbReference type="HAMAP" id="MF_01077">
    <property type="entry name" value="RimP"/>
    <property type="match status" value="1"/>
</dbReference>
<evidence type="ECO:0000313" key="7">
    <source>
        <dbReference type="Proteomes" id="UP000198841"/>
    </source>
</evidence>
<dbReference type="InterPro" id="IPR003728">
    <property type="entry name" value="Ribosome_maturation_RimP"/>
</dbReference>
<dbReference type="EMBL" id="FOSD01000005">
    <property type="protein sequence ID" value="SFK18681.1"/>
    <property type="molecule type" value="Genomic_DNA"/>
</dbReference>
<keyword evidence="1 3" id="KW-0963">Cytoplasm</keyword>
<evidence type="ECO:0000256" key="1">
    <source>
        <dbReference type="ARBA" id="ARBA00022490"/>
    </source>
</evidence>
<comment type="caution">
    <text evidence="6">The sequence shown here is derived from an EMBL/GenBank/DDBJ whole genome shotgun (WGS) entry which is preliminary data.</text>
</comment>
<dbReference type="Pfam" id="PF17384">
    <property type="entry name" value="DUF150_C"/>
    <property type="match status" value="1"/>
</dbReference>
<evidence type="ECO:0000256" key="3">
    <source>
        <dbReference type="HAMAP-Rule" id="MF_01077"/>
    </source>
</evidence>
<dbReference type="CDD" id="cd01734">
    <property type="entry name" value="YlxS_C"/>
    <property type="match status" value="1"/>
</dbReference>
<comment type="function">
    <text evidence="3">Required for maturation of 30S ribosomal subunits.</text>
</comment>
<evidence type="ECO:0000256" key="2">
    <source>
        <dbReference type="ARBA" id="ARBA00022517"/>
    </source>
</evidence>
<keyword evidence="2 3" id="KW-0690">Ribosome biogenesis</keyword>
<evidence type="ECO:0000259" key="4">
    <source>
        <dbReference type="Pfam" id="PF02576"/>
    </source>
</evidence>
<dbReference type="PANTHER" id="PTHR33867:SF1">
    <property type="entry name" value="RIBOSOME MATURATION FACTOR RIMP"/>
    <property type="match status" value="1"/>
</dbReference>
<name>A0A1I3XHY8_9GAMM</name>
<dbReference type="PANTHER" id="PTHR33867">
    <property type="entry name" value="RIBOSOME MATURATION FACTOR RIMP"/>
    <property type="match status" value="1"/>
</dbReference>
<dbReference type="Pfam" id="PF02576">
    <property type="entry name" value="RimP_N"/>
    <property type="match status" value="1"/>
</dbReference>
<accession>A0A1I3XHY8</accession>
<feature type="domain" description="Ribosome maturation factor RimP N-terminal" evidence="4">
    <location>
        <begin position="63"/>
        <end position="134"/>
    </location>
</feature>
<dbReference type="Gene3D" id="3.30.300.70">
    <property type="entry name" value="RimP-like superfamily, N-terminal"/>
    <property type="match status" value="1"/>
</dbReference>
<evidence type="ECO:0000259" key="5">
    <source>
        <dbReference type="Pfam" id="PF17384"/>
    </source>
</evidence>
<evidence type="ECO:0000313" key="6">
    <source>
        <dbReference type="EMBL" id="SFK18681.1"/>
    </source>
</evidence>
<dbReference type="InterPro" id="IPR035956">
    <property type="entry name" value="RimP_N_sf"/>
</dbReference>
<dbReference type="Gene3D" id="2.30.30.180">
    <property type="entry name" value="Ribosome maturation factor RimP, C-terminal domain"/>
    <property type="match status" value="1"/>
</dbReference>
<dbReference type="InterPro" id="IPR028989">
    <property type="entry name" value="RimP_N"/>
</dbReference>
<dbReference type="Proteomes" id="UP000198841">
    <property type="component" value="Unassembled WGS sequence"/>
</dbReference>
<sequence>MIFEKNSFGLCSEAAMRRTGSSHKKPRIFGVFCYQEIETLGYRPFFYVLGVGLSTLEQKLTELISAPVEALGYELVGIEFIRGRTSTLRIYIDSEEGINVDDCADVSHQVSAVMDVEDPITVAYNLEVSSPGLERPLFTAEHYARFAGDEVSLVLRMAVQNRRKWQGIIKSVEGEMITVTVEGNDEVFALSNIQKANLVPHF</sequence>
<dbReference type="SUPFAM" id="SSF74942">
    <property type="entry name" value="YhbC-like, C-terminal domain"/>
    <property type="match status" value="1"/>
</dbReference>
<dbReference type="NCBIfam" id="NF000927">
    <property type="entry name" value="PRK00092.1-1"/>
    <property type="match status" value="1"/>
</dbReference>
<dbReference type="InterPro" id="IPR028998">
    <property type="entry name" value="RimP_C"/>
</dbReference>
<organism evidence="6 7">
    <name type="scientific">Candidatus Pantoea symbiotica</name>
    <dbReference type="NCBI Taxonomy" id="1884370"/>
    <lineage>
        <taxon>Bacteria</taxon>
        <taxon>Pseudomonadati</taxon>
        <taxon>Pseudomonadota</taxon>
        <taxon>Gammaproteobacteria</taxon>
        <taxon>Enterobacterales</taxon>
        <taxon>Erwiniaceae</taxon>
        <taxon>Pantoea</taxon>
    </lineage>
</organism>
<feature type="domain" description="Ribosome maturation factor RimP C-terminal" evidence="5">
    <location>
        <begin position="137"/>
        <end position="202"/>
    </location>
</feature>
<proteinExistence type="inferred from homology"/>